<comment type="caution">
    <text evidence="10">The sequence shown here is derived from an EMBL/GenBank/DDBJ whole genome shotgun (WGS) entry which is preliminary data.</text>
</comment>
<evidence type="ECO:0000256" key="2">
    <source>
        <dbReference type="ARBA" id="ARBA00022692"/>
    </source>
</evidence>
<feature type="transmembrane region" description="Helical" evidence="8">
    <location>
        <begin position="24"/>
        <end position="41"/>
    </location>
</feature>
<dbReference type="InterPro" id="IPR006694">
    <property type="entry name" value="Fatty_acid_hydroxylase"/>
</dbReference>
<dbReference type="EMBL" id="BMGI01000001">
    <property type="protein sequence ID" value="GGD28944.1"/>
    <property type="molecule type" value="Genomic_DNA"/>
</dbReference>
<keyword evidence="11" id="KW-1185">Reference proteome</keyword>
<dbReference type="InterPro" id="IPR051689">
    <property type="entry name" value="Sterol_desaturase/TMEM195"/>
</dbReference>
<evidence type="ECO:0000256" key="5">
    <source>
        <dbReference type="ARBA" id="ARBA00023098"/>
    </source>
</evidence>
<gene>
    <name evidence="10" type="ORF">GCM10011358_11320</name>
</gene>
<feature type="region of interest" description="Disordered" evidence="7">
    <location>
        <begin position="311"/>
        <end position="343"/>
    </location>
</feature>
<evidence type="ECO:0000256" key="3">
    <source>
        <dbReference type="ARBA" id="ARBA00022989"/>
    </source>
</evidence>
<evidence type="ECO:0000313" key="11">
    <source>
        <dbReference type="Proteomes" id="UP000617355"/>
    </source>
</evidence>
<comment type="subcellular location">
    <subcellularLocation>
        <location evidence="1">Endomembrane system</location>
        <topology evidence="1">Multi-pass membrane protein</topology>
    </subcellularLocation>
</comment>
<reference evidence="11" key="1">
    <citation type="journal article" date="2019" name="Int. J. Syst. Evol. Microbiol.">
        <title>The Global Catalogue of Microorganisms (GCM) 10K type strain sequencing project: providing services to taxonomists for standard genome sequencing and annotation.</title>
        <authorList>
            <consortium name="The Broad Institute Genomics Platform"/>
            <consortium name="The Broad Institute Genome Sequencing Center for Infectious Disease"/>
            <person name="Wu L."/>
            <person name="Ma J."/>
        </authorList>
    </citation>
    <scope>NUCLEOTIDE SEQUENCE [LARGE SCALE GENOMIC DNA]</scope>
    <source>
        <strain evidence="11">CGMCC 1.12922</strain>
    </source>
</reference>
<protein>
    <submittedName>
        <fullName evidence="10">Fatty acid hydroxylase</fullName>
    </submittedName>
</protein>
<feature type="compositionally biased region" description="Polar residues" evidence="7">
    <location>
        <begin position="331"/>
        <end position="343"/>
    </location>
</feature>
<name>A0ABQ1QK93_9RHOB</name>
<keyword evidence="6 8" id="KW-0472">Membrane</keyword>
<keyword evidence="2 8" id="KW-0812">Transmembrane</keyword>
<proteinExistence type="predicted"/>
<feature type="transmembrane region" description="Helical" evidence="8">
    <location>
        <begin position="112"/>
        <end position="129"/>
    </location>
</feature>
<evidence type="ECO:0000256" key="6">
    <source>
        <dbReference type="ARBA" id="ARBA00023136"/>
    </source>
</evidence>
<dbReference type="Pfam" id="PF04116">
    <property type="entry name" value="FA_hydroxylase"/>
    <property type="match status" value="1"/>
</dbReference>
<evidence type="ECO:0000259" key="9">
    <source>
        <dbReference type="Pfam" id="PF04116"/>
    </source>
</evidence>
<organism evidence="10 11">
    <name type="scientific">Sinisalibacter lacisalsi</name>
    <dbReference type="NCBI Taxonomy" id="1526570"/>
    <lineage>
        <taxon>Bacteria</taxon>
        <taxon>Pseudomonadati</taxon>
        <taxon>Pseudomonadota</taxon>
        <taxon>Alphaproteobacteria</taxon>
        <taxon>Rhodobacterales</taxon>
        <taxon>Roseobacteraceae</taxon>
        <taxon>Sinisalibacter</taxon>
    </lineage>
</organism>
<feature type="transmembrane region" description="Helical" evidence="8">
    <location>
        <begin position="169"/>
        <end position="187"/>
    </location>
</feature>
<evidence type="ECO:0000256" key="7">
    <source>
        <dbReference type="SAM" id="MobiDB-lite"/>
    </source>
</evidence>
<evidence type="ECO:0000256" key="4">
    <source>
        <dbReference type="ARBA" id="ARBA00023002"/>
    </source>
</evidence>
<feature type="transmembrane region" description="Helical" evidence="8">
    <location>
        <begin position="77"/>
        <end position="100"/>
    </location>
</feature>
<sequence length="343" mass="38277">MFMDQIWSFLSDFRSVVAGPTSRLWPVYLLVTLAICMIVYRQQAEQKSFMRWLFPKSIYLHPSHIVDLKIFILNRSFAAFGIFNLVFFSPVVALAIVHLVGSGHTSPPLPSVVIALLLLVVSDFSTYWVHRIHHESRIIWPFHALHHSAEIMTPITVYRKHPVYDLISSLVRGVLIGVLQGIMLSAFGQAPAATTIAGVNAFYVLFNIAGANLRHSHVWLSFGPVIEHIVISPAQHQIHHSLDPRHHNKNYGEVLAIWDWMFGTLYVPRSRETVAFGLGDRNGNPLAQRHDSLRAAMVVPVRDSLRQVGKLLGRRSRAGGNGTGTDDASRSFVTPGTPSTGTE</sequence>
<dbReference type="PANTHER" id="PTHR21624">
    <property type="entry name" value="STEROL DESATURASE-RELATED PROTEIN"/>
    <property type="match status" value="1"/>
</dbReference>
<feature type="transmembrane region" description="Helical" evidence="8">
    <location>
        <begin position="193"/>
        <end position="213"/>
    </location>
</feature>
<feature type="domain" description="Fatty acid hydroxylase" evidence="9">
    <location>
        <begin position="116"/>
        <end position="264"/>
    </location>
</feature>
<evidence type="ECO:0000256" key="1">
    <source>
        <dbReference type="ARBA" id="ARBA00004127"/>
    </source>
</evidence>
<dbReference type="Proteomes" id="UP000617355">
    <property type="component" value="Unassembled WGS sequence"/>
</dbReference>
<evidence type="ECO:0000256" key="8">
    <source>
        <dbReference type="SAM" id="Phobius"/>
    </source>
</evidence>
<keyword evidence="5" id="KW-0443">Lipid metabolism</keyword>
<keyword evidence="4" id="KW-0560">Oxidoreductase</keyword>
<keyword evidence="3 8" id="KW-1133">Transmembrane helix</keyword>
<evidence type="ECO:0000313" key="10">
    <source>
        <dbReference type="EMBL" id="GGD28944.1"/>
    </source>
</evidence>
<dbReference type="PANTHER" id="PTHR21624:SF1">
    <property type="entry name" value="ALKYLGLYCEROL MONOOXYGENASE"/>
    <property type="match status" value="1"/>
</dbReference>
<accession>A0ABQ1QK93</accession>